<evidence type="ECO:0000313" key="3">
    <source>
        <dbReference type="Proteomes" id="UP000800200"/>
    </source>
</evidence>
<feature type="compositionally biased region" description="Polar residues" evidence="1">
    <location>
        <begin position="354"/>
        <end position="368"/>
    </location>
</feature>
<evidence type="ECO:0000256" key="1">
    <source>
        <dbReference type="SAM" id="MobiDB-lite"/>
    </source>
</evidence>
<proteinExistence type="predicted"/>
<reference evidence="2" key="1">
    <citation type="journal article" date="2020" name="Stud. Mycol.">
        <title>101 Dothideomycetes genomes: a test case for predicting lifestyles and emergence of pathogens.</title>
        <authorList>
            <person name="Haridas S."/>
            <person name="Albert R."/>
            <person name="Binder M."/>
            <person name="Bloem J."/>
            <person name="Labutti K."/>
            <person name="Salamov A."/>
            <person name="Andreopoulos B."/>
            <person name="Baker S."/>
            <person name="Barry K."/>
            <person name="Bills G."/>
            <person name="Bluhm B."/>
            <person name="Cannon C."/>
            <person name="Castanera R."/>
            <person name="Culley D."/>
            <person name="Daum C."/>
            <person name="Ezra D."/>
            <person name="Gonzalez J."/>
            <person name="Henrissat B."/>
            <person name="Kuo A."/>
            <person name="Liang C."/>
            <person name="Lipzen A."/>
            <person name="Lutzoni F."/>
            <person name="Magnuson J."/>
            <person name="Mondo S."/>
            <person name="Nolan M."/>
            <person name="Ohm R."/>
            <person name="Pangilinan J."/>
            <person name="Park H.-J."/>
            <person name="Ramirez L."/>
            <person name="Alfaro M."/>
            <person name="Sun H."/>
            <person name="Tritt A."/>
            <person name="Yoshinaga Y."/>
            <person name="Zwiers L.-H."/>
            <person name="Turgeon B."/>
            <person name="Goodwin S."/>
            <person name="Spatafora J."/>
            <person name="Crous P."/>
            <person name="Grigoriev I."/>
        </authorList>
    </citation>
    <scope>NUCLEOTIDE SEQUENCE</scope>
    <source>
        <strain evidence="2">CBS 207.26</strain>
    </source>
</reference>
<dbReference type="EMBL" id="ML994633">
    <property type="protein sequence ID" value="KAF2185440.1"/>
    <property type="molecule type" value="Genomic_DNA"/>
</dbReference>
<organism evidence="2 3">
    <name type="scientific">Zopfia rhizophila CBS 207.26</name>
    <dbReference type="NCBI Taxonomy" id="1314779"/>
    <lineage>
        <taxon>Eukaryota</taxon>
        <taxon>Fungi</taxon>
        <taxon>Dikarya</taxon>
        <taxon>Ascomycota</taxon>
        <taxon>Pezizomycotina</taxon>
        <taxon>Dothideomycetes</taxon>
        <taxon>Dothideomycetes incertae sedis</taxon>
        <taxon>Zopfiaceae</taxon>
        <taxon>Zopfia</taxon>
    </lineage>
</organism>
<feature type="region of interest" description="Disordered" evidence="1">
    <location>
        <begin position="309"/>
        <end position="368"/>
    </location>
</feature>
<name>A0A6A6E5J0_9PEZI</name>
<dbReference type="AlphaFoldDB" id="A0A6A6E5J0"/>
<keyword evidence="3" id="KW-1185">Reference proteome</keyword>
<dbReference type="Proteomes" id="UP000800200">
    <property type="component" value="Unassembled WGS sequence"/>
</dbReference>
<gene>
    <name evidence="2" type="ORF">K469DRAFT_576451</name>
</gene>
<feature type="compositionally biased region" description="Low complexity" evidence="1">
    <location>
        <begin position="309"/>
        <end position="327"/>
    </location>
</feature>
<protein>
    <submittedName>
        <fullName evidence="2">Uncharacterized protein</fullName>
    </submittedName>
</protein>
<accession>A0A6A6E5J0</accession>
<sequence>MSLPSALSDDNDPHPRVTLDSRGISIGPMTMMCFACLQILKRFPSPEKQHVKGLNYEAVIPVRFPSPAWIKTTEYTALQPQIHNDDDNDVNCAFFSLNLSIYNQEVIPFDWDDTWFFLSGQVHPYALTWEVDADDDTEPNSEVFNYTIAPFMVRDWGYQPISPRTLNFDSIFHIIPPIVTFTGSVVGSGHTLLRNDPPSGLSETQQKCCGFVQLSTFITPGNLTRPPYRRSHQFQAFVIFPIHVNPWMIRCKKMIERPNTQFQPNTLFHCTGRLAGLLDHRIMVYPPNLAQDYVFIIVPENWDFFSKSSRNTTSTTSPITTPTKQSSADPRSKFMSPSKRKHDSLSDPELPKTSPDSGTSVTISSGMK</sequence>
<evidence type="ECO:0000313" key="2">
    <source>
        <dbReference type="EMBL" id="KAF2185440.1"/>
    </source>
</evidence>
<dbReference type="OrthoDB" id="5153349at2759"/>